<evidence type="ECO:0000313" key="1">
    <source>
        <dbReference type="EMBL" id="GFR24979.1"/>
    </source>
</evidence>
<keyword evidence="2" id="KW-1185">Reference proteome</keyword>
<dbReference type="EMBL" id="BMAO01038435">
    <property type="protein sequence ID" value="GFR24979.1"/>
    <property type="molecule type" value="Genomic_DNA"/>
</dbReference>
<gene>
    <name evidence="1" type="ORF">TNCT_83641</name>
</gene>
<dbReference type="AlphaFoldDB" id="A0A8X6IMF8"/>
<evidence type="ECO:0000313" key="2">
    <source>
        <dbReference type="Proteomes" id="UP000887116"/>
    </source>
</evidence>
<dbReference type="Proteomes" id="UP000887116">
    <property type="component" value="Unassembled WGS sequence"/>
</dbReference>
<organism evidence="1 2">
    <name type="scientific">Trichonephila clavata</name>
    <name type="common">Joro spider</name>
    <name type="synonym">Nephila clavata</name>
    <dbReference type="NCBI Taxonomy" id="2740835"/>
    <lineage>
        <taxon>Eukaryota</taxon>
        <taxon>Metazoa</taxon>
        <taxon>Ecdysozoa</taxon>
        <taxon>Arthropoda</taxon>
        <taxon>Chelicerata</taxon>
        <taxon>Arachnida</taxon>
        <taxon>Araneae</taxon>
        <taxon>Araneomorphae</taxon>
        <taxon>Entelegynae</taxon>
        <taxon>Araneoidea</taxon>
        <taxon>Nephilidae</taxon>
        <taxon>Trichonephila</taxon>
    </lineage>
</organism>
<proteinExistence type="predicted"/>
<comment type="caution">
    <text evidence="1">The sequence shown here is derived from an EMBL/GenBank/DDBJ whole genome shotgun (WGS) entry which is preliminary data.</text>
</comment>
<name>A0A8X6IMF8_TRICU</name>
<accession>A0A8X6IMF8</accession>
<reference evidence="1" key="1">
    <citation type="submission" date="2020-07" db="EMBL/GenBank/DDBJ databases">
        <title>Multicomponent nature underlies the extraordinary mechanical properties of spider dragline silk.</title>
        <authorList>
            <person name="Kono N."/>
            <person name="Nakamura H."/>
            <person name="Mori M."/>
            <person name="Yoshida Y."/>
            <person name="Ohtoshi R."/>
            <person name="Malay A.D."/>
            <person name="Moran D.A.P."/>
            <person name="Tomita M."/>
            <person name="Numata K."/>
            <person name="Arakawa K."/>
        </authorList>
    </citation>
    <scope>NUCLEOTIDE SEQUENCE</scope>
</reference>
<sequence>MPRRSHTIPVGISYLICKSNSSSSILHTDACTLMTTGWKFQAEIDSQQFFSQTLVKLIRDCSAESYFTITTADHLATGQIVCKNTLILANRARSFAFKDHGRRKIGGGVTPEQLGRIRNKFSRG</sequence>
<dbReference type="OrthoDB" id="10579524at2759"/>
<protein>
    <submittedName>
        <fullName evidence="1">Uncharacterized protein</fullName>
    </submittedName>
</protein>